<evidence type="ECO:0000313" key="4">
    <source>
        <dbReference type="Proteomes" id="UP000268162"/>
    </source>
</evidence>
<feature type="compositionally biased region" description="Low complexity" evidence="1">
    <location>
        <begin position="152"/>
        <end position="163"/>
    </location>
</feature>
<dbReference type="SMART" id="SM00443">
    <property type="entry name" value="G_patch"/>
    <property type="match status" value="1"/>
</dbReference>
<organism evidence="3 4">
    <name type="scientific">Dimargaris cristalligena</name>
    <dbReference type="NCBI Taxonomy" id="215637"/>
    <lineage>
        <taxon>Eukaryota</taxon>
        <taxon>Fungi</taxon>
        <taxon>Fungi incertae sedis</taxon>
        <taxon>Zoopagomycota</taxon>
        <taxon>Kickxellomycotina</taxon>
        <taxon>Dimargaritomycetes</taxon>
        <taxon>Dimargaritales</taxon>
        <taxon>Dimargaritaceae</taxon>
        <taxon>Dimargaris</taxon>
    </lineage>
</organism>
<evidence type="ECO:0000256" key="1">
    <source>
        <dbReference type="SAM" id="MobiDB-lite"/>
    </source>
</evidence>
<keyword evidence="4" id="KW-1185">Reference proteome</keyword>
<feature type="domain" description="G-patch" evidence="2">
    <location>
        <begin position="195"/>
        <end position="244"/>
    </location>
</feature>
<gene>
    <name evidence="3" type="ORF">BJ085DRAFT_30441</name>
</gene>
<dbReference type="Proteomes" id="UP000268162">
    <property type="component" value="Unassembled WGS sequence"/>
</dbReference>
<dbReference type="AlphaFoldDB" id="A0A4P9ZS56"/>
<feature type="compositionally biased region" description="Polar residues" evidence="1">
    <location>
        <begin position="266"/>
        <end position="277"/>
    </location>
</feature>
<feature type="region of interest" description="Disordered" evidence="1">
    <location>
        <begin position="232"/>
        <end position="251"/>
    </location>
</feature>
<protein>
    <recommendedName>
        <fullName evidence="2">G-patch domain-containing protein</fullName>
    </recommendedName>
</protein>
<evidence type="ECO:0000313" key="3">
    <source>
        <dbReference type="EMBL" id="RKP35621.1"/>
    </source>
</evidence>
<evidence type="ECO:0000259" key="2">
    <source>
        <dbReference type="PROSITE" id="PS50174"/>
    </source>
</evidence>
<reference evidence="4" key="1">
    <citation type="journal article" date="2018" name="Nat. Microbiol.">
        <title>Leveraging single-cell genomics to expand the fungal tree of life.</title>
        <authorList>
            <person name="Ahrendt S.R."/>
            <person name="Quandt C.A."/>
            <person name="Ciobanu D."/>
            <person name="Clum A."/>
            <person name="Salamov A."/>
            <person name="Andreopoulos B."/>
            <person name="Cheng J.F."/>
            <person name="Woyke T."/>
            <person name="Pelin A."/>
            <person name="Henrissat B."/>
            <person name="Reynolds N.K."/>
            <person name="Benny G.L."/>
            <person name="Smith M.E."/>
            <person name="James T.Y."/>
            <person name="Grigoriev I.V."/>
        </authorList>
    </citation>
    <scope>NUCLEOTIDE SEQUENCE [LARGE SCALE GENOMIC DNA]</scope>
    <source>
        <strain evidence="4">RSA 468</strain>
    </source>
</reference>
<feature type="region of interest" description="Disordered" evidence="1">
    <location>
        <begin position="139"/>
        <end position="184"/>
    </location>
</feature>
<sequence length="285" mass="31065">MFPPPRPPPPFLGPPPPFDPARPPPPPFGLPRPPPPPPPPSKPYHELPAGLMLPHGRPDLDPYTPLLTEAIVVPRERPPVTYELIVAAENFYQGVADIRSQGLRPQAIPRDSRTIDKEGWETGYLDAFYQRIRPGVAPARHRTAALPHSDSDTSSSSDATSSDSETEGDTAALPVLGPKPPRSVQQASLNRMISQENKGFQMLKKLGWAGEGSGLGMAKDSITEPILIDSTRASQSRGIGHGKPAVYAAPTEPVDPLDVKIEKYRQQQINRYSQNQRPADRDESG</sequence>
<proteinExistence type="predicted"/>
<dbReference type="InterPro" id="IPR053027">
    <property type="entry name" value="AGGF1"/>
</dbReference>
<dbReference type="EMBL" id="ML002825">
    <property type="protein sequence ID" value="RKP35621.1"/>
    <property type="molecule type" value="Genomic_DNA"/>
</dbReference>
<name>A0A4P9ZS56_9FUNG</name>
<accession>A0A4P9ZS56</accession>
<dbReference type="GO" id="GO:0003676">
    <property type="term" value="F:nucleic acid binding"/>
    <property type="evidence" value="ECO:0007669"/>
    <property type="project" value="InterPro"/>
</dbReference>
<dbReference type="STRING" id="215637.A0A4P9ZS56"/>
<dbReference type="InterPro" id="IPR000467">
    <property type="entry name" value="G_patch_dom"/>
</dbReference>
<dbReference type="PANTHER" id="PTHR23106">
    <property type="entry name" value="ANGIOGENIC FACTOR WITH G PATCH AND FHA DOMAINS 1"/>
    <property type="match status" value="1"/>
</dbReference>
<feature type="region of interest" description="Disordered" evidence="1">
    <location>
        <begin position="1"/>
        <end position="59"/>
    </location>
</feature>
<feature type="region of interest" description="Disordered" evidence="1">
    <location>
        <begin position="266"/>
        <end position="285"/>
    </location>
</feature>
<feature type="compositionally biased region" description="Pro residues" evidence="1">
    <location>
        <begin position="1"/>
        <end position="42"/>
    </location>
</feature>
<dbReference type="PANTHER" id="PTHR23106:SF24">
    <property type="entry name" value="ANGIOGENIC FACTOR WITH G PATCH AND FHA DOMAINS 1"/>
    <property type="match status" value="1"/>
</dbReference>
<dbReference type="PROSITE" id="PS50174">
    <property type="entry name" value="G_PATCH"/>
    <property type="match status" value="1"/>
</dbReference>
<dbReference type="Pfam" id="PF01585">
    <property type="entry name" value="G-patch"/>
    <property type="match status" value="1"/>
</dbReference>